<sequence>IVATNIAESSLTIDGINFVIDCGFSKQHTFFPLRNINTLQNKRISKASAQQRLGRVGRTGPGKCIRLYTEDEHRDMPKTARPDVLSIDLSGAILKLLKIGIKACPTLSIPSNPTDHLIIGQRASRV</sequence>
<dbReference type="AlphaFoldDB" id="A0A0C2WR56"/>
<keyword evidence="1" id="KW-0547">Nucleotide-binding</keyword>
<dbReference type="Proteomes" id="UP000054549">
    <property type="component" value="Unassembled WGS sequence"/>
</dbReference>
<dbReference type="GO" id="GO:0003723">
    <property type="term" value="F:RNA binding"/>
    <property type="evidence" value="ECO:0007669"/>
    <property type="project" value="TreeGrafter"/>
</dbReference>
<evidence type="ECO:0000313" key="6">
    <source>
        <dbReference type="EMBL" id="KIL59226.1"/>
    </source>
</evidence>
<evidence type="ECO:0000259" key="5">
    <source>
        <dbReference type="PROSITE" id="PS51194"/>
    </source>
</evidence>
<dbReference type="HOGENOM" id="CLU_1986773_0_0_1"/>
<dbReference type="PANTHER" id="PTHR18934:SF99">
    <property type="entry name" value="ATP-DEPENDENT RNA HELICASE DHX37-RELATED"/>
    <property type="match status" value="1"/>
</dbReference>
<evidence type="ECO:0000256" key="2">
    <source>
        <dbReference type="ARBA" id="ARBA00022801"/>
    </source>
</evidence>
<accession>A0A0C2WR56</accession>
<dbReference type="InterPro" id="IPR001650">
    <property type="entry name" value="Helicase_C-like"/>
</dbReference>
<dbReference type="SUPFAM" id="SSF52540">
    <property type="entry name" value="P-loop containing nucleoside triphosphate hydrolases"/>
    <property type="match status" value="1"/>
</dbReference>
<dbReference type="STRING" id="946122.A0A0C2WR56"/>
<protein>
    <recommendedName>
        <fullName evidence="5">Helicase C-terminal domain-containing protein</fullName>
    </recommendedName>
</protein>
<evidence type="ECO:0000313" key="7">
    <source>
        <dbReference type="Proteomes" id="UP000054549"/>
    </source>
</evidence>
<organism evidence="6 7">
    <name type="scientific">Amanita muscaria (strain Koide BX008)</name>
    <dbReference type="NCBI Taxonomy" id="946122"/>
    <lineage>
        <taxon>Eukaryota</taxon>
        <taxon>Fungi</taxon>
        <taxon>Dikarya</taxon>
        <taxon>Basidiomycota</taxon>
        <taxon>Agaricomycotina</taxon>
        <taxon>Agaricomycetes</taxon>
        <taxon>Agaricomycetidae</taxon>
        <taxon>Agaricales</taxon>
        <taxon>Pluteineae</taxon>
        <taxon>Amanitaceae</taxon>
        <taxon>Amanita</taxon>
    </lineage>
</organism>
<evidence type="ECO:0000256" key="3">
    <source>
        <dbReference type="ARBA" id="ARBA00022806"/>
    </source>
</evidence>
<dbReference type="CDD" id="cd18791">
    <property type="entry name" value="SF2_C_RHA"/>
    <property type="match status" value="1"/>
</dbReference>
<dbReference type="GO" id="GO:0016787">
    <property type="term" value="F:hydrolase activity"/>
    <property type="evidence" value="ECO:0007669"/>
    <property type="project" value="UniProtKB-KW"/>
</dbReference>
<reference evidence="6 7" key="1">
    <citation type="submission" date="2014-04" db="EMBL/GenBank/DDBJ databases">
        <title>Evolutionary Origins and Diversification of the Mycorrhizal Mutualists.</title>
        <authorList>
            <consortium name="DOE Joint Genome Institute"/>
            <consortium name="Mycorrhizal Genomics Consortium"/>
            <person name="Kohler A."/>
            <person name="Kuo A."/>
            <person name="Nagy L.G."/>
            <person name="Floudas D."/>
            <person name="Copeland A."/>
            <person name="Barry K.W."/>
            <person name="Cichocki N."/>
            <person name="Veneault-Fourrey C."/>
            <person name="LaButti K."/>
            <person name="Lindquist E.A."/>
            <person name="Lipzen A."/>
            <person name="Lundell T."/>
            <person name="Morin E."/>
            <person name="Murat C."/>
            <person name="Riley R."/>
            <person name="Ohm R."/>
            <person name="Sun H."/>
            <person name="Tunlid A."/>
            <person name="Henrissat B."/>
            <person name="Grigoriev I.V."/>
            <person name="Hibbett D.S."/>
            <person name="Martin F."/>
        </authorList>
    </citation>
    <scope>NUCLEOTIDE SEQUENCE [LARGE SCALE GENOMIC DNA]</scope>
    <source>
        <strain evidence="6 7">Koide BX008</strain>
    </source>
</reference>
<dbReference type="PROSITE" id="PS51194">
    <property type="entry name" value="HELICASE_CTER"/>
    <property type="match status" value="1"/>
</dbReference>
<evidence type="ECO:0000256" key="4">
    <source>
        <dbReference type="ARBA" id="ARBA00022840"/>
    </source>
</evidence>
<gene>
    <name evidence="6" type="ORF">M378DRAFT_1068383</name>
</gene>
<dbReference type="GO" id="GO:0005524">
    <property type="term" value="F:ATP binding"/>
    <property type="evidence" value="ECO:0007669"/>
    <property type="project" value="UniProtKB-KW"/>
</dbReference>
<keyword evidence="2" id="KW-0378">Hydrolase</keyword>
<proteinExistence type="predicted"/>
<feature type="domain" description="Helicase C-terminal" evidence="5">
    <location>
        <begin position="1"/>
        <end position="100"/>
    </location>
</feature>
<dbReference type="PANTHER" id="PTHR18934">
    <property type="entry name" value="ATP-DEPENDENT RNA HELICASE"/>
    <property type="match status" value="1"/>
</dbReference>
<dbReference type="InParanoid" id="A0A0C2WR56"/>
<evidence type="ECO:0000256" key="1">
    <source>
        <dbReference type="ARBA" id="ARBA00022741"/>
    </source>
</evidence>
<dbReference type="GO" id="GO:0004386">
    <property type="term" value="F:helicase activity"/>
    <property type="evidence" value="ECO:0007669"/>
    <property type="project" value="UniProtKB-KW"/>
</dbReference>
<dbReference type="EMBL" id="KN818319">
    <property type="protein sequence ID" value="KIL59226.1"/>
    <property type="molecule type" value="Genomic_DNA"/>
</dbReference>
<keyword evidence="3" id="KW-0347">Helicase</keyword>
<dbReference type="InterPro" id="IPR027417">
    <property type="entry name" value="P-loop_NTPase"/>
</dbReference>
<feature type="non-terminal residue" evidence="6">
    <location>
        <position position="1"/>
    </location>
</feature>
<keyword evidence="7" id="KW-1185">Reference proteome</keyword>
<keyword evidence="4" id="KW-0067">ATP-binding</keyword>
<dbReference type="Pfam" id="PF00271">
    <property type="entry name" value="Helicase_C"/>
    <property type="match status" value="1"/>
</dbReference>
<name>A0A0C2WR56_AMAMK</name>
<dbReference type="OrthoDB" id="3067051at2759"/>
<dbReference type="Gene3D" id="3.40.50.300">
    <property type="entry name" value="P-loop containing nucleotide triphosphate hydrolases"/>
    <property type="match status" value="1"/>
</dbReference>